<accession>A9NN00</accession>
<dbReference type="AlphaFoldDB" id="A9NN00"/>
<evidence type="ECO:0000313" key="1">
    <source>
        <dbReference type="EMBL" id="ABK22011.1"/>
    </source>
</evidence>
<reference evidence="1" key="1">
    <citation type="journal article" date="2008" name="BMC Genomics">
        <title>A conifer genomics resource of 200,000 spruce (Picea spp.) ESTs and 6,464 high-quality, sequence-finished full-length cDNAs for Sitka spruce (Picea sitchensis).</title>
        <authorList>
            <person name="Ralph S.G."/>
            <person name="Chun H.J."/>
            <person name="Kolosova N."/>
            <person name="Cooper D."/>
            <person name="Oddy C."/>
            <person name="Ritland C.E."/>
            <person name="Kirkpatrick R."/>
            <person name="Moore R."/>
            <person name="Barber S."/>
            <person name="Holt R.A."/>
            <person name="Jones S.J."/>
            <person name="Marra M.A."/>
            <person name="Douglas C.J."/>
            <person name="Ritland K."/>
            <person name="Bohlmann J."/>
        </authorList>
    </citation>
    <scope>NUCLEOTIDE SEQUENCE</scope>
    <source>
        <tissue evidence="1">Green portion of the leader tissue</tissue>
    </source>
</reference>
<organism evidence="1">
    <name type="scientific">Picea sitchensis</name>
    <name type="common">Sitka spruce</name>
    <name type="synonym">Pinus sitchensis</name>
    <dbReference type="NCBI Taxonomy" id="3332"/>
    <lineage>
        <taxon>Eukaryota</taxon>
        <taxon>Viridiplantae</taxon>
        <taxon>Streptophyta</taxon>
        <taxon>Embryophyta</taxon>
        <taxon>Tracheophyta</taxon>
        <taxon>Spermatophyta</taxon>
        <taxon>Pinopsida</taxon>
        <taxon>Pinidae</taxon>
        <taxon>Conifers I</taxon>
        <taxon>Pinales</taxon>
        <taxon>Pinaceae</taxon>
        <taxon>Picea</taxon>
    </lineage>
</organism>
<name>A9NN00_PICSI</name>
<dbReference type="PANTHER" id="PTHR47076">
    <property type="entry name" value="NHL DOMAIN PROTEIN"/>
    <property type="match status" value="1"/>
</dbReference>
<sequence>MDGYHTRPRNPTFAGMLLSYCCCCGSGDERSLLRPSWFQKVRRTNPRADSVARDSQNWWRKGWNSVRSAGEWSETINEDAGSCCSGPKWKHFVRRLKRGGKTIRSSKPSRFHYDPLSYELNFDHGSRHDEDYQLQGLSLSVVKPRESAGAL</sequence>
<protein>
    <submittedName>
        <fullName evidence="1">Uncharacterized protein</fullName>
    </submittedName>
</protein>
<proteinExistence type="evidence at transcript level"/>
<dbReference type="EMBL" id="EF082656">
    <property type="protein sequence ID" value="ABK22011.1"/>
    <property type="molecule type" value="mRNA"/>
</dbReference>
<dbReference type="PANTHER" id="PTHR47076:SF1">
    <property type="entry name" value="NHL DOMAIN PROTEIN"/>
    <property type="match status" value="1"/>
</dbReference>